<feature type="non-terminal residue" evidence="1">
    <location>
        <position position="66"/>
    </location>
</feature>
<accession>A0A5J4SQM5</accession>
<name>A0A5J4SQM5_9EUKA</name>
<sequence>MLSTDATPQRWGATQIQENQIELIQHDCWNEKEAEMTSNAKEIKAIYYRLLRFEQVFKKMQDQAVL</sequence>
<comment type="caution">
    <text evidence="1">The sequence shown here is derived from an EMBL/GenBank/DDBJ whole genome shotgun (WGS) entry which is preliminary data.</text>
</comment>
<protein>
    <submittedName>
        <fullName evidence="1">Uncharacterized protein</fullName>
    </submittedName>
</protein>
<evidence type="ECO:0000313" key="1">
    <source>
        <dbReference type="EMBL" id="KAA6348386.1"/>
    </source>
</evidence>
<dbReference type="AlphaFoldDB" id="A0A5J4SQM5"/>
<evidence type="ECO:0000313" key="2">
    <source>
        <dbReference type="Proteomes" id="UP000324800"/>
    </source>
</evidence>
<gene>
    <name evidence="1" type="ORF">EZS28_051980</name>
</gene>
<dbReference type="Proteomes" id="UP000324800">
    <property type="component" value="Unassembled WGS sequence"/>
</dbReference>
<reference evidence="1 2" key="1">
    <citation type="submission" date="2019-03" db="EMBL/GenBank/DDBJ databases">
        <title>Single cell metagenomics reveals metabolic interactions within the superorganism composed of flagellate Streblomastix strix and complex community of Bacteroidetes bacteria on its surface.</title>
        <authorList>
            <person name="Treitli S.C."/>
            <person name="Kolisko M."/>
            <person name="Husnik F."/>
            <person name="Keeling P."/>
            <person name="Hampl V."/>
        </authorList>
    </citation>
    <scope>NUCLEOTIDE SEQUENCE [LARGE SCALE GENOMIC DNA]</scope>
    <source>
        <strain evidence="1">ST1C</strain>
    </source>
</reference>
<organism evidence="1 2">
    <name type="scientific">Streblomastix strix</name>
    <dbReference type="NCBI Taxonomy" id="222440"/>
    <lineage>
        <taxon>Eukaryota</taxon>
        <taxon>Metamonada</taxon>
        <taxon>Preaxostyla</taxon>
        <taxon>Oxymonadida</taxon>
        <taxon>Streblomastigidae</taxon>
        <taxon>Streblomastix</taxon>
    </lineage>
</organism>
<dbReference type="EMBL" id="SNRW01039921">
    <property type="protein sequence ID" value="KAA6348386.1"/>
    <property type="molecule type" value="Genomic_DNA"/>
</dbReference>
<proteinExistence type="predicted"/>